<dbReference type="PANTHER" id="PTHR43849">
    <property type="entry name" value="BLL3936 PROTEIN"/>
    <property type="match status" value="1"/>
</dbReference>
<feature type="transmembrane region" description="Helical" evidence="1">
    <location>
        <begin position="191"/>
        <end position="215"/>
    </location>
</feature>
<reference evidence="3 4" key="1">
    <citation type="submission" date="2018-06" db="EMBL/GenBank/DDBJ databases">
        <title>The draft genome sequences of strains SCU63 and S1.</title>
        <authorList>
            <person name="Gan L."/>
        </authorList>
    </citation>
    <scope>NUCLEOTIDE SEQUENCE [LARGE SCALE GENOMIC DNA]</scope>
    <source>
        <strain evidence="3 4">SCU63</strain>
    </source>
</reference>
<feature type="transmembrane region" description="Helical" evidence="1">
    <location>
        <begin position="151"/>
        <end position="171"/>
    </location>
</feature>
<organism evidence="3 4">
    <name type="scientific">Planococcus halotolerans</name>
    <dbReference type="NCBI Taxonomy" id="2233542"/>
    <lineage>
        <taxon>Bacteria</taxon>
        <taxon>Bacillati</taxon>
        <taxon>Bacillota</taxon>
        <taxon>Bacilli</taxon>
        <taxon>Bacillales</taxon>
        <taxon>Caryophanaceae</taxon>
        <taxon>Planococcus</taxon>
    </lineage>
</organism>
<feature type="transmembrane region" description="Helical" evidence="1">
    <location>
        <begin position="323"/>
        <end position="341"/>
    </location>
</feature>
<feature type="transmembrane region" description="Helical" evidence="1">
    <location>
        <begin position="389"/>
        <end position="406"/>
    </location>
</feature>
<feature type="transmembrane region" description="Helical" evidence="1">
    <location>
        <begin position="93"/>
        <end position="113"/>
    </location>
</feature>
<dbReference type="PANTHER" id="PTHR43849:SF2">
    <property type="entry name" value="BLL3936 PROTEIN"/>
    <property type="match status" value="1"/>
</dbReference>
<evidence type="ECO:0000313" key="4">
    <source>
        <dbReference type="Proteomes" id="UP000251002"/>
    </source>
</evidence>
<feature type="transmembrane region" description="Helical" evidence="1">
    <location>
        <begin position="39"/>
        <end position="57"/>
    </location>
</feature>
<dbReference type="AlphaFoldDB" id="A0A365L6U3"/>
<feature type="transmembrane region" description="Helical" evidence="1">
    <location>
        <begin position="552"/>
        <end position="572"/>
    </location>
</feature>
<dbReference type="EMBL" id="QLZR01000001">
    <property type="protein sequence ID" value="RAZ81146.1"/>
    <property type="molecule type" value="Genomic_DNA"/>
</dbReference>
<evidence type="ECO:0000256" key="1">
    <source>
        <dbReference type="SAM" id="Phobius"/>
    </source>
</evidence>
<sequence>MTQLTTTKEAINTNSEEVYSEEGVLNNKVRSLKGKTGKIITCIAVLMSLFHLYTAFFGVFESIMQRSTHLAFALALTFAVYKPTKKVMESEKIPWYDWVFIALSLSVYSYFVINSQSISSRMSYIETLSTLEIAIGIIAGLLLIEATRRVVGNALLLIILVCLVYGIWGHLAPGVLSHREFTTMWIVDHLFYTVTGVFSTPLGVSATFIFLFILFGKFLEVSGAGQFFINLSVAGMGKYRGGPAKTAIVASSILGTISGSAVANTVTTGAFTIPLMKKTGYKKEFAGAVEAVSSTGGQIMPPIMGASAFIIASYLGIPYMEVALAAAIPALLFYLCLYFQVDLRAKRLGLIGLEKSELPNFWTVMKNGFLFFVPLIVIVYMLVSGFSPMRAGLFSIGATILVAAVMKSTRLSFGTIFRALDLGAKAAIETAIACAAAGIIIGIIGLTGIGLKFSSIIIELSGGILIVTLIFTMITSIILGMGLPTVAAYIVQVPLTIPALIELGVAPLAAHMFIFYFAILSAITPPVALAAFAAAGISGAEPMKTGIVSMKLGLAAFIVPFMFVYGESLLLIGDTQTIILSVITACIGIWGIACAVEGWLLRNATWYERVILFSGALLMIIPGVWSDLIGIAILVSIIVLQKFTLNQTEKENEPVLEE</sequence>
<gene>
    <name evidence="3" type="ORF">DP120_02345</name>
</gene>
<feature type="transmembrane region" description="Helical" evidence="1">
    <location>
        <begin position="456"/>
        <end position="479"/>
    </location>
</feature>
<feature type="transmembrane region" description="Helical" evidence="1">
    <location>
        <begin position="486"/>
        <end position="508"/>
    </location>
</feature>
<feature type="transmembrane region" description="Helical" evidence="1">
    <location>
        <begin position="125"/>
        <end position="144"/>
    </location>
</feature>
<feature type="transmembrane region" description="Helical" evidence="1">
    <location>
        <begin position="63"/>
        <end position="81"/>
    </location>
</feature>
<name>A0A365L6U3_9BACL</name>
<comment type="caution">
    <text evidence="3">The sequence shown here is derived from an EMBL/GenBank/DDBJ whole genome shotgun (WGS) entry which is preliminary data.</text>
</comment>
<feature type="transmembrane region" description="Helical" evidence="1">
    <location>
        <begin position="514"/>
        <end position="540"/>
    </location>
</feature>
<feature type="domain" description="TRAP C4-dicarboxylate transport system permease DctM subunit" evidence="2">
    <location>
        <begin position="139"/>
        <end position="572"/>
    </location>
</feature>
<dbReference type="NCBIfam" id="TIGR02123">
    <property type="entry name" value="TRAP_fused"/>
    <property type="match status" value="1"/>
</dbReference>
<feature type="transmembrane region" description="Helical" evidence="1">
    <location>
        <begin position="299"/>
        <end position="317"/>
    </location>
</feature>
<keyword evidence="1" id="KW-0472">Membrane</keyword>
<dbReference type="InterPro" id="IPR011853">
    <property type="entry name" value="TRAP_DctM-Dct_fused"/>
</dbReference>
<evidence type="ECO:0000313" key="3">
    <source>
        <dbReference type="EMBL" id="RAZ81146.1"/>
    </source>
</evidence>
<protein>
    <submittedName>
        <fullName evidence="3">TRAP transporter permease</fullName>
    </submittedName>
</protein>
<dbReference type="InterPro" id="IPR010656">
    <property type="entry name" value="DctM"/>
</dbReference>
<feature type="transmembrane region" description="Helical" evidence="1">
    <location>
        <begin position="427"/>
        <end position="450"/>
    </location>
</feature>
<dbReference type="RefSeq" id="WP_112221569.1">
    <property type="nucleotide sequence ID" value="NZ_CP196859.1"/>
</dbReference>
<dbReference type="Pfam" id="PF06808">
    <property type="entry name" value="DctM"/>
    <property type="match status" value="1"/>
</dbReference>
<feature type="transmembrane region" description="Helical" evidence="1">
    <location>
        <begin position="612"/>
        <end position="640"/>
    </location>
</feature>
<keyword evidence="1" id="KW-0812">Transmembrane</keyword>
<feature type="transmembrane region" description="Helical" evidence="1">
    <location>
        <begin position="578"/>
        <end position="600"/>
    </location>
</feature>
<dbReference type="Proteomes" id="UP000251002">
    <property type="component" value="Unassembled WGS sequence"/>
</dbReference>
<evidence type="ECO:0000259" key="2">
    <source>
        <dbReference type="Pfam" id="PF06808"/>
    </source>
</evidence>
<keyword evidence="4" id="KW-1185">Reference proteome</keyword>
<feature type="transmembrane region" description="Helical" evidence="1">
    <location>
        <begin position="361"/>
        <end position="383"/>
    </location>
</feature>
<keyword evidence="1" id="KW-1133">Transmembrane helix</keyword>
<accession>A0A365L6U3</accession>
<proteinExistence type="predicted"/>